<gene>
    <name evidence="2" type="ORF">WJX74_003262</name>
</gene>
<feature type="transmembrane region" description="Helical" evidence="1">
    <location>
        <begin position="128"/>
        <end position="148"/>
    </location>
</feature>
<evidence type="ECO:0000313" key="3">
    <source>
        <dbReference type="Proteomes" id="UP001438707"/>
    </source>
</evidence>
<feature type="transmembrane region" description="Helical" evidence="1">
    <location>
        <begin position="43"/>
        <end position="63"/>
    </location>
</feature>
<keyword evidence="3" id="KW-1185">Reference proteome</keyword>
<proteinExistence type="predicted"/>
<keyword evidence="1" id="KW-0472">Membrane</keyword>
<sequence>MKKTGIALFFEILLKLLAFCGVFIGIGFIVFGCVLQSPPKAGVPVMLVVIGVFTFIAAVCGYIGSRFRSLFLTIYLVAGSIATLVHAVMILVCFFAFDHVVARIDAIDAKDGKLIAKEAVKTHLKTGAWVFIWVVVAEAVSLGLAFWMRFQGELEGAYDTVEDAEAAAEQKRMVAMGTLKSSSYSAKGLDNRAYDRTAAKMAQKYGKFSQAVDFMEGRRWYNWFRKE</sequence>
<reference evidence="2 3" key="1">
    <citation type="journal article" date="2024" name="Nat. Commun.">
        <title>Phylogenomics reveals the evolutionary origins of lichenization in chlorophyte algae.</title>
        <authorList>
            <person name="Puginier C."/>
            <person name="Libourel C."/>
            <person name="Otte J."/>
            <person name="Skaloud P."/>
            <person name="Haon M."/>
            <person name="Grisel S."/>
            <person name="Petersen M."/>
            <person name="Berrin J.G."/>
            <person name="Delaux P.M."/>
            <person name="Dal Grande F."/>
            <person name="Keller J."/>
        </authorList>
    </citation>
    <scope>NUCLEOTIDE SEQUENCE [LARGE SCALE GENOMIC DNA]</scope>
    <source>
        <strain evidence="2 3">SAG 2145</strain>
    </source>
</reference>
<dbReference type="PROSITE" id="PS51257">
    <property type="entry name" value="PROKAR_LIPOPROTEIN"/>
    <property type="match status" value="1"/>
</dbReference>
<dbReference type="EMBL" id="JALJOS010000060">
    <property type="protein sequence ID" value="KAK9818543.1"/>
    <property type="molecule type" value="Genomic_DNA"/>
</dbReference>
<dbReference type="AlphaFoldDB" id="A0AAW1QBN5"/>
<keyword evidence="1" id="KW-1133">Transmembrane helix</keyword>
<protein>
    <submittedName>
        <fullName evidence="2">Uncharacterized protein</fullName>
    </submittedName>
</protein>
<name>A0AAW1QBN5_9CHLO</name>
<feature type="transmembrane region" description="Helical" evidence="1">
    <location>
        <begin position="70"/>
        <end position="97"/>
    </location>
</feature>
<accession>A0AAW1QBN5</accession>
<dbReference type="PANTHER" id="PTHR39113:SF1">
    <property type="entry name" value="MEMBRANE LIPOPROTEIN"/>
    <property type="match status" value="1"/>
</dbReference>
<comment type="caution">
    <text evidence="2">The sequence shown here is derived from an EMBL/GenBank/DDBJ whole genome shotgun (WGS) entry which is preliminary data.</text>
</comment>
<keyword evidence="1" id="KW-0812">Transmembrane</keyword>
<dbReference type="Proteomes" id="UP001438707">
    <property type="component" value="Unassembled WGS sequence"/>
</dbReference>
<dbReference type="PANTHER" id="PTHR39113">
    <property type="entry name" value="MEMBRANE LIPOPROTEIN-RELATED"/>
    <property type="match status" value="1"/>
</dbReference>
<organism evidence="2 3">
    <name type="scientific">Apatococcus lobatus</name>
    <dbReference type="NCBI Taxonomy" id="904363"/>
    <lineage>
        <taxon>Eukaryota</taxon>
        <taxon>Viridiplantae</taxon>
        <taxon>Chlorophyta</taxon>
        <taxon>core chlorophytes</taxon>
        <taxon>Trebouxiophyceae</taxon>
        <taxon>Chlorellales</taxon>
        <taxon>Chlorellaceae</taxon>
        <taxon>Apatococcus</taxon>
    </lineage>
</organism>
<evidence type="ECO:0000313" key="2">
    <source>
        <dbReference type="EMBL" id="KAK9818543.1"/>
    </source>
</evidence>
<evidence type="ECO:0000256" key="1">
    <source>
        <dbReference type="SAM" id="Phobius"/>
    </source>
</evidence>
<feature type="transmembrane region" description="Helical" evidence="1">
    <location>
        <begin position="12"/>
        <end position="37"/>
    </location>
</feature>